<feature type="transmembrane region" description="Helical" evidence="6">
    <location>
        <begin position="346"/>
        <end position="363"/>
    </location>
</feature>
<dbReference type="PANTHER" id="PTHR33529:SF8">
    <property type="entry name" value="PERMEASE, YJGP_YJGQ FAMILY"/>
    <property type="match status" value="1"/>
</dbReference>
<evidence type="ECO:0000256" key="3">
    <source>
        <dbReference type="ARBA" id="ARBA00022692"/>
    </source>
</evidence>
<feature type="transmembrane region" description="Helical" evidence="6">
    <location>
        <begin position="12"/>
        <end position="34"/>
    </location>
</feature>
<evidence type="ECO:0000256" key="5">
    <source>
        <dbReference type="ARBA" id="ARBA00023136"/>
    </source>
</evidence>
<dbReference type="GO" id="GO:0043190">
    <property type="term" value="C:ATP-binding cassette (ABC) transporter complex"/>
    <property type="evidence" value="ECO:0007669"/>
    <property type="project" value="TreeGrafter"/>
</dbReference>
<accession>A0A9D9N9Q7</accession>
<name>A0A9D9N9Q7_9BACT</name>
<evidence type="ECO:0000256" key="6">
    <source>
        <dbReference type="SAM" id="Phobius"/>
    </source>
</evidence>
<proteinExistence type="predicted"/>
<evidence type="ECO:0000313" key="8">
    <source>
        <dbReference type="Proteomes" id="UP000823597"/>
    </source>
</evidence>
<sequence>MRLKPKILDLYISKKFIGTFFVALLLIIGIVIIFDISEKIDDFVENEAPLKAIIVDYYCNFIPYFMNMFSPLFVFLTVIFFTSKLAGNSEIIAMLAGGISFKRLMVPYMFSAAIIALFSLTLNLLIIPHANKERIAFESEYIKGKRYYNSGRDIHYQIAPGEFVYVESFSTWNNTAFRFTLESIKDNRLASKVSAESATWDSTKGCWTLKKYFIREYDEMMNDRIVRSGKQMDTVIALTVSDFYMRENTVETLSYKELNELIRVQKMRGDKNVQYAQIEKHERLSLPFSAFILTIMGVSLSSKKRRGGIGLNLGVGIALSFSYILFMRFSEMFVYTDTLPPGIAMWVPNILYAFIAAFLYRIAPK</sequence>
<feature type="transmembrane region" description="Helical" evidence="6">
    <location>
        <begin position="61"/>
        <end position="83"/>
    </location>
</feature>
<keyword evidence="5 6" id="KW-0472">Membrane</keyword>
<dbReference type="AlphaFoldDB" id="A0A9D9N9Q7"/>
<dbReference type="GO" id="GO:0015920">
    <property type="term" value="P:lipopolysaccharide transport"/>
    <property type="evidence" value="ECO:0007669"/>
    <property type="project" value="TreeGrafter"/>
</dbReference>
<comment type="caution">
    <text evidence="7">The sequence shown here is derived from an EMBL/GenBank/DDBJ whole genome shotgun (WGS) entry which is preliminary data.</text>
</comment>
<feature type="transmembrane region" description="Helical" evidence="6">
    <location>
        <begin position="309"/>
        <end position="326"/>
    </location>
</feature>
<keyword evidence="3 6" id="KW-0812">Transmembrane</keyword>
<evidence type="ECO:0000256" key="4">
    <source>
        <dbReference type="ARBA" id="ARBA00022989"/>
    </source>
</evidence>
<gene>
    <name evidence="7" type="ORF">IAB93_04975</name>
</gene>
<reference evidence="7" key="1">
    <citation type="submission" date="2020-10" db="EMBL/GenBank/DDBJ databases">
        <authorList>
            <person name="Gilroy R."/>
        </authorList>
    </citation>
    <scope>NUCLEOTIDE SEQUENCE</scope>
    <source>
        <strain evidence="7">10037</strain>
    </source>
</reference>
<evidence type="ECO:0000256" key="2">
    <source>
        <dbReference type="ARBA" id="ARBA00022475"/>
    </source>
</evidence>
<dbReference type="EMBL" id="JADIME010000049">
    <property type="protein sequence ID" value="MBO8465334.1"/>
    <property type="molecule type" value="Genomic_DNA"/>
</dbReference>
<protein>
    <submittedName>
        <fullName evidence="7">LptF/LptG family permease</fullName>
    </submittedName>
</protein>
<keyword evidence="2" id="KW-1003">Cell membrane</keyword>
<dbReference type="InterPro" id="IPR005495">
    <property type="entry name" value="LptG/LptF_permease"/>
</dbReference>
<dbReference type="PANTHER" id="PTHR33529">
    <property type="entry name" value="SLR0882 PROTEIN-RELATED"/>
    <property type="match status" value="1"/>
</dbReference>
<evidence type="ECO:0000256" key="1">
    <source>
        <dbReference type="ARBA" id="ARBA00004651"/>
    </source>
</evidence>
<evidence type="ECO:0000313" key="7">
    <source>
        <dbReference type="EMBL" id="MBO8465334.1"/>
    </source>
</evidence>
<dbReference type="Proteomes" id="UP000823597">
    <property type="component" value="Unassembled WGS sequence"/>
</dbReference>
<dbReference type="Pfam" id="PF03739">
    <property type="entry name" value="LptF_LptG"/>
    <property type="match status" value="1"/>
</dbReference>
<organism evidence="7 8">
    <name type="scientific">Candidatus Merdivivens pullistercoris</name>
    <dbReference type="NCBI Taxonomy" id="2840873"/>
    <lineage>
        <taxon>Bacteria</taxon>
        <taxon>Pseudomonadati</taxon>
        <taxon>Bacteroidota</taxon>
        <taxon>Bacteroidia</taxon>
        <taxon>Bacteroidales</taxon>
        <taxon>Muribaculaceae</taxon>
        <taxon>Muribaculaceae incertae sedis</taxon>
        <taxon>Candidatus Merdivivens</taxon>
    </lineage>
</organism>
<keyword evidence="4 6" id="KW-1133">Transmembrane helix</keyword>
<feature type="transmembrane region" description="Helical" evidence="6">
    <location>
        <begin position="284"/>
        <end position="302"/>
    </location>
</feature>
<comment type="subcellular location">
    <subcellularLocation>
        <location evidence="1">Cell membrane</location>
        <topology evidence="1">Multi-pass membrane protein</topology>
    </subcellularLocation>
</comment>
<reference evidence="7" key="2">
    <citation type="journal article" date="2021" name="PeerJ">
        <title>Extensive microbial diversity within the chicken gut microbiome revealed by metagenomics and culture.</title>
        <authorList>
            <person name="Gilroy R."/>
            <person name="Ravi A."/>
            <person name="Getino M."/>
            <person name="Pursley I."/>
            <person name="Horton D.L."/>
            <person name="Alikhan N.F."/>
            <person name="Baker D."/>
            <person name="Gharbi K."/>
            <person name="Hall N."/>
            <person name="Watson M."/>
            <person name="Adriaenssens E.M."/>
            <person name="Foster-Nyarko E."/>
            <person name="Jarju S."/>
            <person name="Secka A."/>
            <person name="Antonio M."/>
            <person name="Oren A."/>
            <person name="Chaudhuri R.R."/>
            <person name="La Ragione R."/>
            <person name="Hildebrand F."/>
            <person name="Pallen M.J."/>
        </authorList>
    </citation>
    <scope>NUCLEOTIDE SEQUENCE</scope>
    <source>
        <strain evidence="7">10037</strain>
    </source>
</reference>
<feature type="transmembrane region" description="Helical" evidence="6">
    <location>
        <begin position="104"/>
        <end position="127"/>
    </location>
</feature>